<keyword evidence="5" id="KW-0645">Protease</keyword>
<evidence type="ECO:0000256" key="11">
    <source>
        <dbReference type="ARBA" id="ARBA00022840"/>
    </source>
</evidence>
<dbReference type="InterPro" id="IPR037219">
    <property type="entry name" value="Peptidase_M41-like"/>
</dbReference>
<evidence type="ECO:0000256" key="7">
    <source>
        <dbReference type="ARBA" id="ARBA00022723"/>
    </source>
</evidence>
<dbReference type="InterPro" id="IPR003593">
    <property type="entry name" value="AAA+_ATPase"/>
</dbReference>
<dbReference type="FunFam" id="1.20.58.760:FF:000003">
    <property type="entry name" value="AFG3-like AAA ATPase 2"/>
    <property type="match status" value="1"/>
</dbReference>
<evidence type="ECO:0000256" key="4">
    <source>
        <dbReference type="ARBA" id="ARBA00010550"/>
    </source>
</evidence>
<keyword evidence="9" id="KW-0378">Hydrolase</keyword>
<dbReference type="Gene3D" id="3.40.50.300">
    <property type="entry name" value="P-loop containing nucleotide triphosphate hydrolases"/>
    <property type="match status" value="1"/>
</dbReference>
<dbReference type="EMBL" id="HBHW01027702">
    <property type="protein sequence ID" value="CAE0053426.1"/>
    <property type="molecule type" value="Transcribed_RNA"/>
</dbReference>
<dbReference type="GO" id="GO:0004176">
    <property type="term" value="F:ATP-dependent peptidase activity"/>
    <property type="evidence" value="ECO:0007669"/>
    <property type="project" value="InterPro"/>
</dbReference>
<dbReference type="InterPro" id="IPR050928">
    <property type="entry name" value="ATP-dep_Zn_Metalloprotease"/>
</dbReference>
<dbReference type="PROSITE" id="PS00674">
    <property type="entry name" value="AAA"/>
    <property type="match status" value="1"/>
</dbReference>
<sequence length="758" mass="82711">MLRLGVRRLLSPGWRSGAIFWGNRTNPTGVRYLRSSNFLLKGDKRWESYKPKESDRNEPEVRSPWSAFLGGENQSTESKKVQEPDREGGNGGDGGNGRGKGSKGPGGGGGGSFNWTAFALGGIIGVVILRAFSSGSGTQVAWDEEQIDWQRFKTQILPERRIEKITVVNNDTAHVFMKGRGPESSYRFSIGSTESFESKLQIAQEDMGVAPSDFIPVFFSNEGSVVGAVISWLPTVLLIGSYVFLMRRVGGGAGGGSMGGQGGIFNVGKAKTVVLNKDNQKVATRFKDIAGLDEAKQEVMEFVDYLKNPARYKQLGAKIPKGALLHGPPGTGKTLLAKATAGESGVPFLSISGSDFMEMFVGVGPSRVRDLFSQARQNSPCIIFIDEIDAIGRSRGRGGLIGGNDERENTLNQLLVEMDGFQQNSGVVVLAGTNRVDVLDQALLRPGRFDRQIVIDNPDVKGRKQIFMVHLKKVVVANPPGKEKIAEALSVRTPGFSGAQIANICNEAALIAARDANNFVTMEHFEFALDRIIGGLEKKNLVMTPEEKRTVAYHEAGHAVTGWFLEHALPLLKVSIVPRGEAALGYAQYQPQEQSLMSTEQLKDMMCMTLGGRAAEEVFFDTVTTGAADDFRKVTQMAYQSVTQYGFGKAAGLLSFPTADQDQGAQVVRPYSNATADAIDREVRSTVDDLYTRTVQLLRSKKEQAAKVAELLLRNEVIMYDDMVKILGERPFKPQDRTFEQITKSAEKEPKAEVSQKS</sequence>
<dbReference type="Pfam" id="PF00004">
    <property type="entry name" value="AAA"/>
    <property type="match status" value="1"/>
</dbReference>
<evidence type="ECO:0000256" key="16">
    <source>
        <dbReference type="SAM" id="MobiDB-lite"/>
    </source>
</evidence>
<comment type="similarity">
    <text evidence="4">In the N-terminal section; belongs to the AAA ATPase family.</text>
</comment>
<dbReference type="GO" id="GO:0016887">
    <property type="term" value="F:ATP hydrolysis activity"/>
    <property type="evidence" value="ECO:0007669"/>
    <property type="project" value="InterPro"/>
</dbReference>
<dbReference type="Gene3D" id="1.10.8.60">
    <property type="match status" value="1"/>
</dbReference>
<evidence type="ECO:0000256" key="10">
    <source>
        <dbReference type="ARBA" id="ARBA00022833"/>
    </source>
</evidence>
<feature type="domain" description="AAA+ ATPase" evidence="17">
    <location>
        <begin position="319"/>
        <end position="459"/>
    </location>
</feature>
<keyword evidence="15" id="KW-0472">Membrane</keyword>
<evidence type="ECO:0000256" key="14">
    <source>
        <dbReference type="ARBA" id="ARBA00023128"/>
    </source>
</evidence>
<dbReference type="InterPro" id="IPR000642">
    <property type="entry name" value="Peptidase_M41"/>
</dbReference>
<feature type="compositionally biased region" description="Basic and acidic residues" evidence="16">
    <location>
        <begin position="77"/>
        <end position="88"/>
    </location>
</feature>
<evidence type="ECO:0000256" key="2">
    <source>
        <dbReference type="ARBA" id="ARBA00004225"/>
    </source>
</evidence>
<dbReference type="CDD" id="cd19501">
    <property type="entry name" value="RecA-like_FtsH"/>
    <property type="match status" value="1"/>
</dbReference>
<keyword evidence="13" id="KW-0482">Metalloprotease</keyword>
<evidence type="ECO:0000256" key="9">
    <source>
        <dbReference type="ARBA" id="ARBA00022801"/>
    </source>
</evidence>
<evidence type="ECO:0000313" key="18">
    <source>
        <dbReference type="EMBL" id="CAE0053426.1"/>
    </source>
</evidence>
<keyword evidence="10" id="KW-0862">Zinc</keyword>
<organism evidence="18">
    <name type="scientific">Rhodosorus marinus</name>
    <dbReference type="NCBI Taxonomy" id="101924"/>
    <lineage>
        <taxon>Eukaryota</taxon>
        <taxon>Rhodophyta</taxon>
        <taxon>Stylonematophyceae</taxon>
        <taxon>Stylonematales</taxon>
        <taxon>Stylonemataceae</taxon>
        <taxon>Rhodosorus</taxon>
    </lineage>
</organism>
<dbReference type="GO" id="GO:0005524">
    <property type="term" value="F:ATP binding"/>
    <property type="evidence" value="ECO:0007669"/>
    <property type="project" value="UniProtKB-KW"/>
</dbReference>
<keyword evidence="6" id="KW-0812">Transmembrane</keyword>
<dbReference type="InterPro" id="IPR011546">
    <property type="entry name" value="Pept_M41_FtsH_extracell"/>
</dbReference>
<evidence type="ECO:0000256" key="12">
    <source>
        <dbReference type="ARBA" id="ARBA00022989"/>
    </source>
</evidence>
<evidence type="ECO:0000259" key="17">
    <source>
        <dbReference type="SMART" id="SM00382"/>
    </source>
</evidence>
<dbReference type="GO" id="GO:0005745">
    <property type="term" value="C:m-AAA complex"/>
    <property type="evidence" value="ECO:0007669"/>
    <property type="project" value="TreeGrafter"/>
</dbReference>
<comment type="subcellular location">
    <subcellularLocation>
        <location evidence="2">Mitochondrion membrane</location>
        <topology evidence="2">Multi-pass membrane protein</topology>
    </subcellularLocation>
</comment>
<gene>
    <name evidence="18" type="ORF">RMAR00112_LOCUS21454</name>
</gene>
<evidence type="ECO:0000256" key="15">
    <source>
        <dbReference type="ARBA" id="ARBA00023136"/>
    </source>
</evidence>
<feature type="compositionally biased region" description="Gly residues" evidence="16">
    <location>
        <begin position="89"/>
        <end position="108"/>
    </location>
</feature>
<evidence type="ECO:0000256" key="5">
    <source>
        <dbReference type="ARBA" id="ARBA00022670"/>
    </source>
</evidence>
<keyword evidence="11" id="KW-0067">ATP-binding</keyword>
<feature type="region of interest" description="Disordered" evidence="16">
    <location>
        <begin position="49"/>
        <end position="108"/>
    </location>
</feature>
<dbReference type="Gene3D" id="3.40.1690.20">
    <property type="match status" value="1"/>
</dbReference>
<dbReference type="GO" id="GO:0004222">
    <property type="term" value="F:metalloendopeptidase activity"/>
    <property type="evidence" value="ECO:0007669"/>
    <property type="project" value="InterPro"/>
</dbReference>
<dbReference type="InterPro" id="IPR003960">
    <property type="entry name" value="ATPase_AAA_CS"/>
</dbReference>
<dbReference type="HAMAP" id="MF_01458">
    <property type="entry name" value="FtsH"/>
    <property type="match status" value="1"/>
</dbReference>
<dbReference type="PANTHER" id="PTHR43655">
    <property type="entry name" value="ATP-DEPENDENT PROTEASE"/>
    <property type="match status" value="1"/>
</dbReference>
<accession>A0A7S2ZW38</accession>
<keyword evidence="12" id="KW-1133">Transmembrane helix</keyword>
<proteinExistence type="inferred from homology"/>
<feature type="compositionally biased region" description="Basic and acidic residues" evidence="16">
    <location>
        <begin position="49"/>
        <end position="61"/>
    </location>
</feature>
<dbReference type="InterPro" id="IPR005936">
    <property type="entry name" value="FtsH"/>
</dbReference>
<evidence type="ECO:0000256" key="3">
    <source>
        <dbReference type="ARBA" id="ARBA00010044"/>
    </source>
</evidence>
<dbReference type="SUPFAM" id="SSF140990">
    <property type="entry name" value="FtsH protease domain-like"/>
    <property type="match status" value="1"/>
</dbReference>
<dbReference type="Pfam" id="PF17862">
    <property type="entry name" value="AAA_lid_3"/>
    <property type="match status" value="1"/>
</dbReference>
<dbReference type="GO" id="GO:0009535">
    <property type="term" value="C:chloroplast thylakoid membrane"/>
    <property type="evidence" value="ECO:0007669"/>
    <property type="project" value="TreeGrafter"/>
</dbReference>
<evidence type="ECO:0000256" key="8">
    <source>
        <dbReference type="ARBA" id="ARBA00022741"/>
    </source>
</evidence>
<dbReference type="FunFam" id="3.40.50.300:FF:000001">
    <property type="entry name" value="ATP-dependent zinc metalloprotease FtsH"/>
    <property type="match status" value="1"/>
</dbReference>
<dbReference type="GO" id="GO:0034982">
    <property type="term" value="P:mitochondrial protein processing"/>
    <property type="evidence" value="ECO:0007669"/>
    <property type="project" value="TreeGrafter"/>
</dbReference>
<dbReference type="InterPro" id="IPR041569">
    <property type="entry name" value="AAA_lid_3"/>
</dbReference>
<dbReference type="Gene3D" id="1.20.58.760">
    <property type="entry name" value="Peptidase M41"/>
    <property type="match status" value="1"/>
</dbReference>
<dbReference type="SMART" id="SM00382">
    <property type="entry name" value="AAA"/>
    <property type="match status" value="1"/>
</dbReference>
<dbReference type="SUPFAM" id="SSF52540">
    <property type="entry name" value="P-loop containing nucleoside triphosphate hydrolases"/>
    <property type="match status" value="1"/>
</dbReference>
<evidence type="ECO:0000256" key="13">
    <source>
        <dbReference type="ARBA" id="ARBA00023049"/>
    </source>
</evidence>
<dbReference type="PANTHER" id="PTHR43655:SF2">
    <property type="entry name" value="AFG3 LIKE MATRIX AAA PEPTIDASE SUBUNIT 2, ISOFORM A"/>
    <property type="match status" value="1"/>
</dbReference>
<evidence type="ECO:0000256" key="6">
    <source>
        <dbReference type="ARBA" id="ARBA00022692"/>
    </source>
</evidence>
<reference evidence="18" key="1">
    <citation type="submission" date="2021-01" db="EMBL/GenBank/DDBJ databases">
        <authorList>
            <person name="Corre E."/>
            <person name="Pelletier E."/>
            <person name="Niang G."/>
            <person name="Scheremetjew M."/>
            <person name="Finn R."/>
            <person name="Kale V."/>
            <person name="Holt S."/>
            <person name="Cochrane G."/>
            <person name="Meng A."/>
            <person name="Brown T."/>
            <person name="Cohen L."/>
        </authorList>
    </citation>
    <scope>NUCLEOTIDE SEQUENCE</scope>
    <source>
        <strain evidence="18">CCMP 769</strain>
    </source>
</reference>
<keyword evidence="14" id="KW-0496">Mitochondrion</keyword>
<dbReference type="Pfam" id="PF06480">
    <property type="entry name" value="FtsH_ext"/>
    <property type="match status" value="1"/>
</dbReference>
<comment type="cofactor">
    <cofactor evidence="1">
        <name>Zn(2+)</name>
        <dbReference type="ChEBI" id="CHEBI:29105"/>
    </cofactor>
</comment>
<dbReference type="FunFam" id="1.10.8.60:FF:000019">
    <property type="entry name" value="AFG3-like AAA ATPase 2"/>
    <property type="match status" value="1"/>
</dbReference>
<dbReference type="Pfam" id="PF01434">
    <property type="entry name" value="Peptidase_M41"/>
    <property type="match status" value="1"/>
</dbReference>
<comment type="similarity">
    <text evidence="3">In the C-terminal section; belongs to the peptidase M41 family.</text>
</comment>
<dbReference type="InterPro" id="IPR027417">
    <property type="entry name" value="P-loop_NTPase"/>
</dbReference>
<evidence type="ECO:0000256" key="1">
    <source>
        <dbReference type="ARBA" id="ARBA00001947"/>
    </source>
</evidence>
<dbReference type="InterPro" id="IPR003959">
    <property type="entry name" value="ATPase_AAA_core"/>
</dbReference>
<keyword evidence="8" id="KW-0547">Nucleotide-binding</keyword>
<dbReference type="GO" id="GO:0008270">
    <property type="term" value="F:zinc ion binding"/>
    <property type="evidence" value="ECO:0007669"/>
    <property type="project" value="InterPro"/>
</dbReference>
<keyword evidence="7" id="KW-0479">Metal-binding</keyword>
<name>A0A7S2ZW38_9RHOD</name>
<protein>
    <recommendedName>
        <fullName evidence="17">AAA+ ATPase domain-containing protein</fullName>
    </recommendedName>
</protein>
<dbReference type="NCBIfam" id="TIGR01241">
    <property type="entry name" value="FtsH_fam"/>
    <property type="match status" value="1"/>
</dbReference>
<dbReference type="AlphaFoldDB" id="A0A7S2ZW38"/>